<evidence type="ECO:0000313" key="3">
    <source>
        <dbReference type="EMBL" id="MDQ0396360.1"/>
    </source>
</evidence>
<reference evidence="3 4" key="1">
    <citation type="submission" date="2023-07" db="EMBL/GenBank/DDBJ databases">
        <title>Genomic Encyclopedia of Type Strains, Phase IV (KMG-IV): sequencing the most valuable type-strain genomes for metagenomic binning, comparative biology and taxonomic classification.</title>
        <authorList>
            <person name="Goeker M."/>
        </authorList>
    </citation>
    <scope>NUCLEOTIDE SEQUENCE [LARGE SCALE GENOMIC DNA]</scope>
    <source>
        <strain evidence="3 4">DSM 5896</strain>
    </source>
</reference>
<dbReference type="Pfam" id="PF07835">
    <property type="entry name" value="COX4_pro_2"/>
    <property type="match status" value="1"/>
</dbReference>
<evidence type="ECO:0000256" key="1">
    <source>
        <dbReference type="SAM" id="Phobius"/>
    </source>
</evidence>
<dbReference type="SUPFAM" id="SSF81469">
    <property type="entry name" value="Bacterial aa3 type cytochrome c oxidase subunit IV"/>
    <property type="match status" value="1"/>
</dbReference>
<feature type="transmembrane region" description="Helical" evidence="1">
    <location>
        <begin position="51"/>
        <end position="70"/>
    </location>
</feature>
<proteinExistence type="predicted"/>
<keyword evidence="1" id="KW-0472">Membrane</keyword>
<feature type="domain" description="Cytochrome c oxidase subunit IV bacterial aa3 type" evidence="2">
    <location>
        <begin position="11"/>
        <end position="44"/>
    </location>
</feature>
<keyword evidence="1" id="KW-1133">Transmembrane helix</keyword>
<accession>A0ABU0FQL7</accession>
<feature type="transmembrane region" description="Helical" evidence="1">
    <location>
        <begin position="24"/>
        <end position="44"/>
    </location>
</feature>
<evidence type="ECO:0000259" key="2">
    <source>
        <dbReference type="Pfam" id="PF07835"/>
    </source>
</evidence>
<feature type="transmembrane region" description="Helical" evidence="1">
    <location>
        <begin position="76"/>
        <end position="94"/>
    </location>
</feature>
<sequence length="95" mass="9922">MAEAHHEAMTSHDFSAHVGTYDGFLRIASIGTAWVLGVVASLAIGGTTAHWGLSSFLLILGTIASVAGMAVRSWGWRPGAAILVLDLLALLLLTH</sequence>
<keyword evidence="1" id="KW-0812">Transmembrane</keyword>
<organism evidence="3 4">
    <name type="scientific">Labrys monachus</name>
    <dbReference type="NCBI Taxonomy" id="217067"/>
    <lineage>
        <taxon>Bacteria</taxon>
        <taxon>Pseudomonadati</taxon>
        <taxon>Pseudomonadota</taxon>
        <taxon>Alphaproteobacteria</taxon>
        <taxon>Hyphomicrobiales</taxon>
        <taxon>Xanthobacteraceae</taxon>
        <taxon>Labrys</taxon>
    </lineage>
</organism>
<dbReference type="InterPro" id="IPR036596">
    <property type="entry name" value="Cyt-C_aa3_sf"/>
</dbReference>
<dbReference type="Proteomes" id="UP001237448">
    <property type="component" value="Unassembled WGS sequence"/>
</dbReference>
<keyword evidence="4" id="KW-1185">Reference proteome</keyword>
<dbReference type="InterPro" id="IPR012422">
    <property type="entry name" value="Cyt_c_oxidase_su4_bac-aa3"/>
</dbReference>
<gene>
    <name evidence="3" type="ORF">J3R73_006152</name>
</gene>
<protein>
    <recommendedName>
        <fullName evidence="2">Cytochrome c oxidase subunit IV bacterial aa3 type domain-containing protein</fullName>
    </recommendedName>
</protein>
<evidence type="ECO:0000313" key="4">
    <source>
        <dbReference type="Proteomes" id="UP001237448"/>
    </source>
</evidence>
<name>A0ABU0FQL7_9HYPH</name>
<comment type="caution">
    <text evidence="3">The sequence shown here is derived from an EMBL/GenBank/DDBJ whole genome shotgun (WGS) entry which is preliminary data.</text>
</comment>
<dbReference type="RefSeq" id="WP_307436508.1">
    <property type="nucleotide sequence ID" value="NZ_JAUSVK010000001.1"/>
</dbReference>
<dbReference type="EMBL" id="JAUSVK010000001">
    <property type="protein sequence ID" value="MDQ0396360.1"/>
    <property type="molecule type" value="Genomic_DNA"/>
</dbReference>